<evidence type="ECO:0000256" key="1">
    <source>
        <dbReference type="SAM" id="Phobius"/>
    </source>
</evidence>
<comment type="caution">
    <text evidence="2">The sequence shown here is derived from an EMBL/GenBank/DDBJ whole genome shotgun (WGS) entry which is preliminary data.</text>
</comment>
<evidence type="ECO:0000313" key="2">
    <source>
        <dbReference type="EMBL" id="MFD0837277.1"/>
    </source>
</evidence>
<feature type="transmembrane region" description="Helical" evidence="1">
    <location>
        <begin position="42"/>
        <end position="64"/>
    </location>
</feature>
<keyword evidence="1" id="KW-0812">Transmembrane</keyword>
<gene>
    <name evidence="2" type="ORF">ACFQ0I_15970</name>
</gene>
<reference evidence="3" key="1">
    <citation type="journal article" date="2019" name="Int. J. Syst. Evol. Microbiol.">
        <title>The Global Catalogue of Microorganisms (GCM) 10K type strain sequencing project: providing services to taxonomists for standard genome sequencing and annotation.</title>
        <authorList>
            <consortium name="The Broad Institute Genomics Platform"/>
            <consortium name="The Broad Institute Genome Sequencing Center for Infectious Disease"/>
            <person name="Wu L."/>
            <person name="Ma J."/>
        </authorList>
    </citation>
    <scope>NUCLEOTIDE SEQUENCE [LARGE SCALE GENOMIC DNA]</scope>
    <source>
        <strain evidence="3">CCUG 60529</strain>
    </source>
</reference>
<accession>A0ABW3BYS9</accession>
<proteinExistence type="predicted"/>
<sequence length="161" mass="18242">MIYDIRLKGFYTTTIIAVLFVVSVILTFGLTQKAHIRILSGIFAVFISTLSLLSAAGNLPYVIFSGITLPYQTPLEKFKISQDYNLEVIDNGSFLGCGQDLIITESKFILFDKAVIPKFNLCTENIYKIETKKMTKKNISLQIYHDGVDQRNPCEYVKEIK</sequence>
<dbReference type="Proteomes" id="UP001597011">
    <property type="component" value="Unassembled WGS sequence"/>
</dbReference>
<protein>
    <submittedName>
        <fullName evidence="2">Uncharacterized protein</fullName>
    </submittedName>
</protein>
<feature type="transmembrane region" description="Helical" evidence="1">
    <location>
        <begin position="12"/>
        <end position="30"/>
    </location>
</feature>
<dbReference type="RefSeq" id="WP_379943959.1">
    <property type="nucleotide sequence ID" value="NZ_JBHTIB010000027.1"/>
</dbReference>
<keyword evidence="1" id="KW-1133">Transmembrane helix</keyword>
<dbReference type="EMBL" id="JBHTIB010000027">
    <property type="protein sequence ID" value="MFD0837277.1"/>
    <property type="molecule type" value="Genomic_DNA"/>
</dbReference>
<organism evidence="2 3">
    <name type="scientific">Mariniflexile aquimaris</name>
    <dbReference type="NCBI Taxonomy" id="881009"/>
    <lineage>
        <taxon>Bacteria</taxon>
        <taxon>Pseudomonadati</taxon>
        <taxon>Bacteroidota</taxon>
        <taxon>Flavobacteriia</taxon>
        <taxon>Flavobacteriales</taxon>
        <taxon>Flavobacteriaceae</taxon>
        <taxon>Mariniflexile</taxon>
    </lineage>
</organism>
<evidence type="ECO:0000313" key="3">
    <source>
        <dbReference type="Proteomes" id="UP001597011"/>
    </source>
</evidence>
<keyword evidence="3" id="KW-1185">Reference proteome</keyword>
<keyword evidence="1" id="KW-0472">Membrane</keyword>
<name>A0ABW3BYS9_9FLAO</name>